<evidence type="ECO:0000259" key="2">
    <source>
        <dbReference type="Pfam" id="PF08281"/>
    </source>
</evidence>
<keyword evidence="4" id="KW-1185">Reference proteome</keyword>
<dbReference type="EMBL" id="JAGGMB010000001">
    <property type="protein sequence ID" value="MBP2075885.1"/>
    <property type="molecule type" value="Genomic_DNA"/>
</dbReference>
<dbReference type="GO" id="GO:0016987">
    <property type="term" value="F:sigma factor activity"/>
    <property type="evidence" value="ECO:0007669"/>
    <property type="project" value="InterPro"/>
</dbReference>
<feature type="domain" description="RNA polymerase sigma factor 70 region 4 type 2" evidence="2">
    <location>
        <begin position="126"/>
        <end position="171"/>
    </location>
</feature>
<dbReference type="SUPFAM" id="SSF88659">
    <property type="entry name" value="Sigma3 and sigma4 domains of RNA polymerase sigma factors"/>
    <property type="match status" value="1"/>
</dbReference>
<dbReference type="GO" id="GO:0006352">
    <property type="term" value="P:DNA-templated transcription initiation"/>
    <property type="evidence" value="ECO:0007669"/>
    <property type="project" value="InterPro"/>
</dbReference>
<dbReference type="InterPro" id="IPR013249">
    <property type="entry name" value="RNA_pol_sigma70_r4_t2"/>
</dbReference>
<dbReference type="InterPro" id="IPR007627">
    <property type="entry name" value="RNA_pol_sigma70_r2"/>
</dbReference>
<proteinExistence type="predicted"/>
<dbReference type="NCBIfam" id="TIGR02937">
    <property type="entry name" value="sigma70-ECF"/>
    <property type="match status" value="1"/>
</dbReference>
<dbReference type="Gene3D" id="1.10.1740.10">
    <property type="match status" value="1"/>
</dbReference>
<dbReference type="Gene3D" id="1.10.10.10">
    <property type="entry name" value="Winged helix-like DNA-binding domain superfamily/Winged helix DNA-binding domain"/>
    <property type="match status" value="1"/>
</dbReference>
<dbReference type="GO" id="GO:0003677">
    <property type="term" value="F:DNA binding"/>
    <property type="evidence" value="ECO:0007669"/>
    <property type="project" value="InterPro"/>
</dbReference>
<protein>
    <submittedName>
        <fullName evidence="3">RNA polymerase sigma factor (Sigma-70 family)</fullName>
    </submittedName>
</protein>
<dbReference type="AlphaFoldDB" id="A0A9X0YN78"/>
<dbReference type="SUPFAM" id="SSF88946">
    <property type="entry name" value="Sigma2 domain of RNA polymerase sigma factors"/>
    <property type="match status" value="1"/>
</dbReference>
<accession>A0A9X0YN78</accession>
<dbReference type="Pfam" id="PF04542">
    <property type="entry name" value="Sigma70_r2"/>
    <property type="match status" value="1"/>
</dbReference>
<evidence type="ECO:0000313" key="3">
    <source>
        <dbReference type="EMBL" id="MBP2075885.1"/>
    </source>
</evidence>
<dbReference type="InterPro" id="IPR014284">
    <property type="entry name" value="RNA_pol_sigma-70_dom"/>
</dbReference>
<dbReference type="InterPro" id="IPR013324">
    <property type="entry name" value="RNA_pol_sigma_r3/r4-like"/>
</dbReference>
<dbReference type="InterPro" id="IPR036388">
    <property type="entry name" value="WH-like_DNA-bd_sf"/>
</dbReference>
<comment type="caution">
    <text evidence="3">The sequence shown here is derived from an EMBL/GenBank/DDBJ whole genome shotgun (WGS) entry which is preliminary data.</text>
</comment>
<evidence type="ECO:0000313" key="4">
    <source>
        <dbReference type="Proteomes" id="UP001138793"/>
    </source>
</evidence>
<sequence>MEKNKFSFEEVFKQNENRIYYHLQKLGIRDHHNEFYMEGLYAMWIAYKKYQPDKGPLSTYFNYHIRNHLIDTLRKETRQQEKLEKTTMEKYITEYHGNRHGDSKMPIVDSSGIELEDEKYWRDISSCLSTKQRKWLYYHIMLDMPLKEIAEIENTSVEAVKSWGKEARRKLRSRVDVERWG</sequence>
<feature type="domain" description="RNA polymerase sigma-70 region 2" evidence="1">
    <location>
        <begin position="12"/>
        <end position="78"/>
    </location>
</feature>
<dbReference type="OrthoDB" id="9783788at2"/>
<name>A0A9X0YN78_9BACI</name>
<evidence type="ECO:0000259" key="1">
    <source>
        <dbReference type="Pfam" id="PF04542"/>
    </source>
</evidence>
<reference evidence="3" key="1">
    <citation type="submission" date="2021-03" db="EMBL/GenBank/DDBJ databases">
        <title>Genomic Encyclopedia of Type Strains, Phase IV (KMG-IV): sequencing the most valuable type-strain genomes for metagenomic binning, comparative biology and taxonomic classification.</title>
        <authorList>
            <person name="Goeker M."/>
        </authorList>
    </citation>
    <scope>NUCLEOTIDE SEQUENCE</scope>
    <source>
        <strain evidence="3">DSM 107338</strain>
    </source>
</reference>
<dbReference type="Pfam" id="PF08281">
    <property type="entry name" value="Sigma70_r4_2"/>
    <property type="match status" value="1"/>
</dbReference>
<dbReference type="Proteomes" id="UP001138793">
    <property type="component" value="Unassembled WGS sequence"/>
</dbReference>
<organism evidence="3 4">
    <name type="scientific">Oceanobacillus polygoni</name>
    <dbReference type="NCBI Taxonomy" id="1235259"/>
    <lineage>
        <taxon>Bacteria</taxon>
        <taxon>Bacillati</taxon>
        <taxon>Bacillota</taxon>
        <taxon>Bacilli</taxon>
        <taxon>Bacillales</taxon>
        <taxon>Bacillaceae</taxon>
        <taxon>Oceanobacillus</taxon>
    </lineage>
</organism>
<dbReference type="InterPro" id="IPR013325">
    <property type="entry name" value="RNA_pol_sigma_r2"/>
</dbReference>
<gene>
    <name evidence="3" type="ORF">J2Z64_000096</name>
</gene>
<dbReference type="RefSeq" id="WP_149474093.1">
    <property type="nucleotide sequence ID" value="NZ_JAGGMB010000001.1"/>
</dbReference>